<reference evidence="6 7" key="1">
    <citation type="journal article" date="2014" name="PLoS ONE">
        <title>The first complete genome sequence of the class fimbriimonadia in the phylum armatimonadetes.</title>
        <authorList>
            <person name="Hu Z.Y."/>
            <person name="Wang Y.Z."/>
            <person name="Im W.T."/>
            <person name="Wang S.Y."/>
            <person name="Zhao G.P."/>
            <person name="Zheng H.J."/>
            <person name="Quan Z.X."/>
        </authorList>
    </citation>
    <scope>NUCLEOTIDE SEQUENCE [LARGE SCALE GENOMIC DNA]</scope>
    <source>
        <strain evidence="6">Gsoil 348</strain>
    </source>
</reference>
<organism evidence="6 7">
    <name type="scientific">Fimbriimonas ginsengisoli Gsoil 348</name>
    <dbReference type="NCBI Taxonomy" id="661478"/>
    <lineage>
        <taxon>Bacteria</taxon>
        <taxon>Bacillati</taxon>
        <taxon>Armatimonadota</taxon>
        <taxon>Fimbriimonadia</taxon>
        <taxon>Fimbriimonadales</taxon>
        <taxon>Fimbriimonadaceae</taxon>
        <taxon>Fimbriimonas</taxon>
    </lineage>
</organism>
<evidence type="ECO:0000256" key="5">
    <source>
        <dbReference type="SAM" id="Phobius"/>
    </source>
</evidence>
<feature type="transmembrane region" description="Helical" evidence="5">
    <location>
        <begin position="86"/>
        <end position="109"/>
    </location>
</feature>
<dbReference type="GO" id="GO:0016020">
    <property type="term" value="C:membrane"/>
    <property type="evidence" value="ECO:0007669"/>
    <property type="project" value="UniProtKB-SubCell"/>
</dbReference>
<feature type="transmembrane region" description="Helical" evidence="5">
    <location>
        <begin position="32"/>
        <end position="52"/>
    </location>
</feature>
<evidence type="ECO:0000256" key="3">
    <source>
        <dbReference type="ARBA" id="ARBA00022989"/>
    </source>
</evidence>
<feature type="transmembrane region" description="Helical" evidence="5">
    <location>
        <begin position="59"/>
        <end position="80"/>
    </location>
</feature>
<proteinExistence type="predicted"/>
<dbReference type="AlphaFoldDB" id="A0A068NWU7"/>
<evidence type="ECO:0000256" key="2">
    <source>
        <dbReference type="ARBA" id="ARBA00022692"/>
    </source>
</evidence>
<accession>A0A068NWU7</accession>
<evidence type="ECO:0008006" key="8">
    <source>
        <dbReference type="Google" id="ProtNLM"/>
    </source>
</evidence>
<dbReference type="KEGG" id="fgi:OP10G_4479"/>
<evidence type="ECO:0000313" key="6">
    <source>
        <dbReference type="EMBL" id="AIE87847.1"/>
    </source>
</evidence>
<feature type="transmembrane region" description="Helical" evidence="5">
    <location>
        <begin position="7"/>
        <end position="26"/>
    </location>
</feature>
<keyword evidence="2 5" id="KW-0812">Transmembrane</keyword>
<dbReference type="InterPro" id="IPR044890">
    <property type="entry name" value="TMEM14_sf"/>
</dbReference>
<dbReference type="EMBL" id="CP007139">
    <property type="protein sequence ID" value="AIE87847.1"/>
    <property type="molecule type" value="Genomic_DNA"/>
</dbReference>
<name>A0A068NWU7_FIMGI</name>
<evidence type="ECO:0000256" key="1">
    <source>
        <dbReference type="ARBA" id="ARBA00004370"/>
    </source>
</evidence>
<gene>
    <name evidence="6" type="ORF">OP10G_4479</name>
</gene>
<dbReference type="RefSeq" id="WP_025228275.1">
    <property type="nucleotide sequence ID" value="NZ_CP007139.1"/>
</dbReference>
<dbReference type="Proteomes" id="UP000027982">
    <property type="component" value="Chromosome"/>
</dbReference>
<keyword evidence="4 5" id="KW-0472">Membrane</keyword>
<sequence length="119" mass="12396">MKFVDVVVLLYAILTIVMGVLGYVAPTTGHPSIASLIAGVGIGALLLGALALTKTNPRAGRIGAAVLTLVPLGRFLPTFISKQNWYPAGIMTIAGIFTFGVLLGGHFIAMSQRKKETSA</sequence>
<protein>
    <recommendedName>
        <fullName evidence="8">Integral membrane protein</fullName>
    </recommendedName>
</protein>
<dbReference type="InterPro" id="IPR005349">
    <property type="entry name" value="TMEM14"/>
</dbReference>
<keyword evidence="7" id="KW-1185">Reference proteome</keyword>
<comment type="subcellular location">
    <subcellularLocation>
        <location evidence="1">Membrane</location>
    </subcellularLocation>
</comment>
<dbReference type="Gene3D" id="1.10.10.1740">
    <property type="entry name" value="Transmembrane protein 14-like"/>
    <property type="match status" value="1"/>
</dbReference>
<dbReference type="Pfam" id="PF03647">
    <property type="entry name" value="Tmemb_14"/>
    <property type="match status" value="1"/>
</dbReference>
<dbReference type="HOGENOM" id="CLU_2057896_0_0_0"/>
<keyword evidence="3 5" id="KW-1133">Transmembrane helix</keyword>
<evidence type="ECO:0000313" key="7">
    <source>
        <dbReference type="Proteomes" id="UP000027982"/>
    </source>
</evidence>
<evidence type="ECO:0000256" key="4">
    <source>
        <dbReference type="ARBA" id="ARBA00023136"/>
    </source>
</evidence>